<protein>
    <recommendedName>
        <fullName evidence="4">Alanine acetyltransferase</fullName>
    </recommendedName>
</protein>
<dbReference type="EMBL" id="BMYD01000004">
    <property type="protein sequence ID" value="GHA85468.1"/>
    <property type="molecule type" value="Genomic_DNA"/>
</dbReference>
<proteinExistence type="predicted"/>
<evidence type="ECO:0000256" key="1">
    <source>
        <dbReference type="SAM" id="MobiDB-lite"/>
    </source>
</evidence>
<evidence type="ECO:0008006" key="4">
    <source>
        <dbReference type="Google" id="ProtNLM"/>
    </source>
</evidence>
<organism evidence="2 3">
    <name type="scientific">Cognatilysobacter bugurensis</name>
    <dbReference type="NCBI Taxonomy" id="543356"/>
    <lineage>
        <taxon>Bacteria</taxon>
        <taxon>Pseudomonadati</taxon>
        <taxon>Pseudomonadota</taxon>
        <taxon>Gammaproteobacteria</taxon>
        <taxon>Lysobacterales</taxon>
        <taxon>Lysobacteraceae</taxon>
        <taxon>Cognatilysobacter</taxon>
    </lineage>
</organism>
<reference evidence="2" key="1">
    <citation type="journal article" date="2014" name="Int. J. Syst. Evol. Microbiol.">
        <title>Complete genome sequence of Corynebacterium casei LMG S-19264T (=DSM 44701T), isolated from a smear-ripened cheese.</title>
        <authorList>
            <consortium name="US DOE Joint Genome Institute (JGI-PGF)"/>
            <person name="Walter F."/>
            <person name="Albersmeier A."/>
            <person name="Kalinowski J."/>
            <person name="Ruckert C."/>
        </authorList>
    </citation>
    <scope>NUCLEOTIDE SEQUENCE</scope>
    <source>
        <strain evidence="2">KCTC 23077</strain>
    </source>
</reference>
<feature type="compositionally biased region" description="Low complexity" evidence="1">
    <location>
        <begin position="44"/>
        <end position="66"/>
    </location>
</feature>
<dbReference type="Proteomes" id="UP000646426">
    <property type="component" value="Unassembled WGS sequence"/>
</dbReference>
<feature type="region of interest" description="Disordered" evidence="1">
    <location>
        <begin position="32"/>
        <end position="67"/>
    </location>
</feature>
<name>A0A918W8E7_9GAMM</name>
<sequence length="122" mass="13139">MSAQWSAEQREWLQVMGYDLLMPAGAADADAEAVAVAEPPPAVEAPSEVDTRSARPAAPRGAAAPGVDLTDPLMRALLRASRCDDLAELGRLAGDLRALRRDPAAKRALWPALRALRMRSRR</sequence>
<gene>
    <name evidence="2" type="ORF">GCM10007067_24330</name>
</gene>
<evidence type="ECO:0000313" key="3">
    <source>
        <dbReference type="Proteomes" id="UP000646426"/>
    </source>
</evidence>
<evidence type="ECO:0000313" key="2">
    <source>
        <dbReference type="EMBL" id="GHA85468.1"/>
    </source>
</evidence>
<comment type="caution">
    <text evidence="2">The sequence shown here is derived from an EMBL/GenBank/DDBJ whole genome shotgun (WGS) entry which is preliminary data.</text>
</comment>
<dbReference type="RefSeq" id="WP_189456917.1">
    <property type="nucleotide sequence ID" value="NZ_BMYD01000004.1"/>
</dbReference>
<keyword evidence="3" id="KW-1185">Reference proteome</keyword>
<accession>A0A918W8E7</accession>
<dbReference type="AlphaFoldDB" id="A0A918W8E7"/>
<reference evidence="2" key="2">
    <citation type="submission" date="2020-09" db="EMBL/GenBank/DDBJ databases">
        <authorList>
            <person name="Sun Q."/>
            <person name="Kim S."/>
        </authorList>
    </citation>
    <scope>NUCLEOTIDE SEQUENCE</scope>
    <source>
        <strain evidence="2">KCTC 23077</strain>
    </source>
</reference>